<dbReference type="RefSeq" id="WP_167968022.1">
    <property type="nucleotide sequence ID" value="NZ_BHZG01000205.1"/>
</dbReference>
<feature type="transmembrane region" description="Helical" evidence="1">
    <location>
        <begin position="25"/>
        <end position="55"/>
    </location>
</feature>
<name>A0A7X6HY20_9ACTN</name>
<keyword evidence="1" id="KW-0472">Membrane</keyword>
<keyword evidence="3" id="KW-1185">Reference proteome</keyword>
<comment type="caution">
    <text evidence="2">The sequence shown here is derived from an EMBL/GenBank/DDBJ whole genome shotgun (WGS) entry which is preliminary data.</text>
</comment>
<keyword evidence="1" id="KW-0812">Transmembrane</keyword>
<organism evidence="2 3">
    <name type="scientific">Streptomyces lonarensis</name>
    <dbReference type="NCBI Taxonomy" id="700599"/>
    <lineage>
        <taxon>Bacteria</taxon>
        <taxon>Bacillati</taxon>
        <taxon>Actinomycetota</taxon>
        <taxon>Actinomycetes</taxon>
        <taxon>Kitasatosporales</taxon>
        <taxon>Streptomycetaceae</taxon>
        <taxon>Streptomyces</taxon>
    </lineage>
</organism>
<sequence length="96" mass="9755">MPDQETVDPPGQRNRPGELSLSLGLVALVFSFVPTLGELIAVPAGLAALVLGVIGARRCERGEAGNLGWSLAGATLGVIALLIVVLVMAVVGSPVR</sequence>
<dbReference type="AlphaFoldDB" id="A0A7X6HY20"/>
<evidence type="ECO:0000313" key="3">
    <source>
        <dbReference type="Proteomes" id="UP000578686"/>
    </source>
</evidence>
<feature type="transmembrane region" description="Helical" evidence="1">
    <location>
        <begin position="67"/>
        <end position="91"/>
    </location>
</feature>
<gene>
    <name evidence="2" type="ORF">HCN56_03790</name>
</gene>
<proteinExistence type="predicted"/>
<evidence type="ECO:0000313" key="2">
    <source>
        <dbReference type="EMBL" id="NJQ04724.1"/>
    </source>
</evidence>
<dbReference type="EMBL" id="JAAVJD010000013">
    <property type="protein sequence ID" value="NJQ04724.1"/>
    <property type="molecule type" value="Genomic_DNA"/>
</dbReference>
<evidence type="ECO:0000256" key="1">
    <source>
        <dbReference type="SAM" id="Phobius"/>
    </source>
</evidence>
<evidence type="ECO:0008006" key="4">
    <source>
        <dbReference type="Google" id="ProtNLM"/>
    </source>
</evidence>
<dbReference type="Proteomes" id="UP000578686">
    <property type="component" value="Unassembled WGS sequence"/>
</dbReference>
<protein>
    <recommendedName>
        <fullName evidence="4">DUF4190 domain-containing protein</fullName>
    </recommendedName>
</protein>
<keyword evidence="1" id="KW-1133">Transmembrane helix</keyword>
<accession>A0A7X6HY20</accession>
<reference evidence="2 3" key="1">
    <citation type="submission" date="2020-03" db="EMBL/GenBank/DDBJ databases">
        <title>Draft genome of Streptomyces sp. ventii, isolated from the Axial Seamount in the Pacific Ocean, and resequencing of the two type strains Streptomyces lonarensis strain NCL 716 and Streptomyces bohaiensis strain 11A07.</title>
        <authorList>
            <person name="Loughran R.M."/>
            <person name="Pfannmuller K.M."/>
            <person name="Wasson B.J."/>
            <person name="Deadmond M.C."/>
            <person name="Paddock B.E."/>
            <person name="Koyack M.J."/>
            <person name="Gallegos D.A."/>
            <person name="Mitchell E.A."/>
            <person name="Ushijima B."/>
            <person name="Saw J.H."/>
            <person name="Mcphail K.L."/>
            <person name="Videau P."/>
        </authorList>
    </citation>
    <scope>NUCLEOTIDE SEQUENCE [LARGE SCALE GENOMIC DNA]</scope>
    <source>
        <strain evidence="2 3">NCL716</strain>
    </source>
</reference>